<gene>
    <name evidence="1" type="ORF">COY97_00010</name>
</gene>
<protein>
    <submittedName>
        <fullName evidence="1">Uncharacterized protein</fullName>
    </submittedName>
</protein>
<evidence type="ECO:0000313" key="2">
    <source>
        <dbReference type="Proteomes" id="UP000228730"/>
    </source>
</evidence>
<accession>A0A2M7Q726</accession>
<proteinExistence type="predicted"/>
<dbReference type="AlphaFoldDB" id="A0A2M7Q726"/>
<sequence length="157" mass="17663">LYSQTEGSSFSETFAWSPRASLIQETEPLSLINTNKGWTLKIKTENNLIPYAPYGNVLMACNGGWMDIIYPDGSKSWDAETKTMTYHVADNWITNHCGQTPQNIDIFSCVSEPCPRIYGATSDNYVGYDAVWINNYGNTTGSDTEITDIYFVIEQEE</sequence>
<feature type="non-terminal residue" evidence="1">
    <location>
        <position position="1"/>
    </location>
</feature>
<name>A0A2M7Q726_9BACT</name>
<reference evidence="2" key="1">
    <citation type="submission" date="2017-09" db="EMBL/GenBank/DDBJ databases">
        <title>Depth-based differentiation of microbial function through sediment-hosted aquifers and enrichment of novel symbionts in the deep terrestrial subsurface.</title>
        <authorList>
            <person name="Probst A.J."/>
            <person name="Ladd B."/>
            <person name="Jarett J.K."/>
            <person name="Geller-Mcgrath D.E."/>
            <person name="Sieber C.M.K."/>
            <person name="Emerson J.B."/>
            <person name="Anantharaman K."/>
            <person name="Thomas B.C."/>
            <person name="Malmstrom R."/>
            <person name="Stieglmeier M."/>
            <person name="Klingl A."/>
            <person name="Woyke T."/>
            <person name="Ryan C.M."/>
            <person name="Banfield J.F."/>
        </authorList>
    </citation>
    <scope>NUCLEOTIDE SEQUENCE [LARGE SCALE GENOMIC DNA]</scope>
</reference>
<dbReference type="Proteomes" id="UP000228730">
    <property type="component" value="Unassembled WGS sequence"/>
</dbReference>
<evidence type="ECO:0000313" key="1">
    <source>
        <dbReference type="EMBL" id="PIY59227.1"/>
    </source>
</evidence>
<dbReference type="EMBL" id="PFKY01000001">
    <property type="protein sequence ID" value="PIY59227.1"/>
    <property type="molecule type" value="Genomic_DNA"/>
</dbReference>
<organism evidence="1 2">
    <name type="scientific">Candidatus Wolfebacteria bacterium CG_4_10_14_0_8_um_filter_39_64</name>
    <dbReference type="NCBI Taxonomy" id="1975063"/>
    <lineage>
        <taxon>Bacteria</taxon>
        <taxon>Candidatus Wolfeibacteriota</taxon>
    </lineage>
</organism>
<comment type="caution">
    <text evidence="1">The sequence shown here is derived from an EMBL/GenBank/DDBJ whole genome shotgun (WGS) entry which is preliminary data.</text>
</comment>